<dbReference type="EMBL" id="JAOTPV010000001">
    <property type="protein sequence ID" value="KAJ4490909.1"/>
    <property type="molecule type" value="Genomic_DNA"/>
</dbReference>
<feature type="compositionally biased region" description="Low complexity" evidence="1">
    <location>
        <begin position="531"/>
        <end position="541"/>
    </location>
</feature>
<dbReference type="AlphaFoldDB" id="A0A9W9AUJ9"/>
<feature type="region of interest" description="Disordered" evidence="1">
    <location>
        <begin position="715"/>
        <end position="748"/>
    </location>
</feature>
<feature type="region of interest" description="Disordered" evidence="1">
    <location>
        <begin position="1000"/>
        <end position="1042"/>
    </location>
</feature>
<feature type="compositionally biased region" description="Basic and acidic residues" evidence="1">
    <location>
        <begin position="562"/>
        <end position="576"/>
    </location>
</feature>
<feature type="region of interest" description="Disordered" evidence="1">
    <location>
        <begin position="919"/>
        <end position="952"/>
    </location>
</feature>
<feature type="region of interest" description="Disordered" evidence="1">
    <location>
        <begin position="273"/>
        <end position="677"/>
    </location>
</feature>
<gene>
    <name evidence="2" type="ORF">J3R30DRAFT_153946</name>
</gene>
<feature type="compositionally biased region" description="Polar residues" evidence="1">
    <location>
        <begin position="491"/>
        <end position="500"/>
    </location>
</feature>
<protein>
    <submittedName>
        <fullName evidence="2">Uncharacterized protein</fullName>
    </submittedName>
</protein>
<feature type="compositionally biased region" description="Low complexity" evidence="1">
    <location>
        <begin position="420"/>
        <end position="439"/>
    </location>
</feature>
<evidence type="ECO:0000256" key="1">
    <source>
        <dbReference type="SAM" id="MobiDB-lite"/>
    </source>
</evidence>
<comment type="caution">
    <text evidence="2">The sequence shown here is derived from an EMBL/GenBank/DDBJ whole genome shotgun (WGS) entry which is preliminary data.</text>
</comment>
<feature type="compositionally biased region" description="Low complexity" evidence="1">
    <location>
        <begin position="1026"/>
        <end position="1040"/>
    </location>
</feature>
<evidence type="ECO:0000313" key="2">
    <source>
        <dbReference type="EMBL" id="KAJ4490909.1"/>
    </source>
</evidence>
<feature type="region of interest" description="Disordered" evidence="1">
    <location>
        <begin position="763"/>
        <end position="786"/>
    </location>
</feature>
<feature type="compositionally biased region" description="Polar residues" evidence="1">
    <location>
        <begin position="577"/>
        <end position="587"/>
    </location>
</feature>
<reference evidence="2" key="1">
    <citation type="submission" date="2022-08" db="EMBL/GenBank/DDBJ databases">
        <title>A Global Phylogenomic Analysis of the Shiitake Genus Lentinula.</title>
        <authorList>
            <consortium name="DOE Joint Genome Institute"/>
            <person name="Sierra-Patev S."/>
            <person name="Min B."/>
            <person name="Naranjo-Ortiz M."/>
            <person name="Looney B."/>
            <person name="Konkel Z."/>
            <person name="Slot J.C."/>
            <person name="Sakamoto Y."/>
            <person name="Steenwyk J.L."/>
            <person name="Rokas A."/>
            <person name="Carro J."/>
            <person name="Camarero S."/>
            <person name="Ferreira P."/>
            <person name="Molpeceres G."/>
            <person name="Ruiz-Duenas F.J."/>
            <person name="Serrano A."/>
            <person name="Henrissat B."/>
            <person name="Drula E."/>
            <person name="Hughes K.W."/>
            <person name="Mata J.L."/>
            <person name="Ishikawa N.K."/>
            <person name="Vargas-Isla R."/>
            <person name="Ushijima S."/>
            <person name="Smith C.A."/>
            <person name="Ahrendt S."/>
            <person name="Andreopoulos W."/>
            <person name="He G."/>
            <person name="Labutti K."/>
            <person name="Lipzen A."/>
            <person name="Ng V."/>
            <person name="Riley R."/>
            <person name="Sandor L."/>
            <person name="Barry K."/>
            <person name="Martinez A.T."/>
            <person name="Xiao Y."/>
            <person name="Gibbons J.G."/>
            <person name="Terashima K."/>
            <person name="Grigoriev I.V."/>
            <person name="Hibbett D.S."/>
        </authorList>
    </citation>
    <scope>NUCLEOTIDE SEQUENCE</scope>
    <source>
        <strain evidence="2">JLM2183</strain>
    </source>
</reference>
<feature type="compositionally biased region" description="Polar residues" evidence="1">
    <location>
        <begin position="273"/>
        <end position="297"/>
    </location>
</feature>
<name>A0A9W9AUJ9_9AGAR</name>
<feature type="compositionally biased region" description="Pro residues" evidence="1">
    <location>
        <begin position="633"/>
        <end position="656"/>
    </location>
</feature>
<feature type="compositionally biased region" description="Polar residues" evidence="1">
    <location>
        <begin position="355"/>
        <end position="398"/>
    </location>
</feature>
<evidence type="ECO:0000313" key="3">
    <source>
        <dbReference type="Proteomes" id="UP001150266"/>
    </source>
</evidence>
<proteinExistence type="predicted"/>
<feature type="compositionally biased region" description="Low complexity" evidence="1">
    <location>
        <begin position="938"/>
        <end position="947"/>
    </location>
</feature>
<sequence length="1055" mass="112867">MTSRQLKLAQNAQKTIPNSALDSCADDLGWKHPAELIYSTGKYWTDKKLFYYCIANALSVSPFSPTSPDICYVSDGKKTVVISERYRVPIIYASRWQWSKLMGILTADEEERKRRWPEEKYEVLHIARVWKILTDEGPPSDSSNSSYSKEQRLDDIKNWKCHTLDRILTRFRMGCFSSEPARVENFWEKYQESEYSKSVLEFDWRDWLSQPRDGVTMHESEFISGLDPEYLTRGLVEKNGVWMWETASNPIPDGIPAWSLRQTAGNAFIRNTKTQTIKSSSTASPSTPILSSSNAQTPPRARRAQNSASASASASSPPPTASTTAKPSDSKPASTSTSIFAPVARPEYGPPIPSEITTQASNKPLSQKTSRVVTSSNTVKPSASSSEPSQLREQSSVSIVIPPQKALKTRDVPRRPAPAPESSSSTSTEESISAALQKPKGTKGKSKSSTTSISASTPESPAKSLPSNNKKTKLSAPPAVQIKPTKKKKPNSNANPISTPAPTPSMDKLAHTSPSIVILESNIRDTAGPASSKSKSTTKIKVPPPPNPKSPPVTTTSPTVTFEHEPSISMPKRDRSTPSSSKVQTAITPAPTFVIPSGAISVKGSEENISNASVNIRRVSTPSHGSPAHNVPPSTPHPPSRGPPSHALPPRLPPSVPRIADPLPSLPNPPPSDTQLNTSKIHMNISADIMQNDPMNSSSHVLVAPSVEQRPVSPMTPIALSPSSSRGSSYLRRPSPVPSETTSMTTITTSGTSTGVVQLKNDTRYGSGAKPITGHGIKRKRAGSPLEKLGPYKIQQLQSAPTPTSSTPTSWSLTLADTMYIPESENLWSGSVPASPKHTPVVLPPTTTPEVPTQSSMDIMEHLIVKPTTILASPSMDLNVVDTKPNPDMNTADTNNHAHTSTKDSAMDVEHSNIILDAGANSSSSSASSSRQEAHPRTLSTSTPTPTIFDSSFMHSMPLQHLLQRKGRSKDQKFVAKVETSESDVALCGSGSAPGASSALGVIGVTGGDGHDASDGDARGGGGNPSSDSTISSSSSSPSSLFYHPLAHLLGEPLT</sequence>
<feature type="compositionally biased region" description="Low complexity" evidence="1">
    <location>
        <begin position="304"/>
        <end position="327"/>
    </location>
</feature>
<organism evidence="2 3">
    <name type="scientific">Lentinula aciculospora</name>
    <dbReference type="NCBI Taxonomy" id="153920"/>
    <lineage>
        <taxon>Eukaryota</taxon>
        <taxon>Fungi</taxon>
        <taxon>Dikarya</taxon>
        <taxon>Basidiomycota</taxon>
        <taxon>Agaricomycotina</taxon>
        <taxon>Agaricomycetes</taxon>
        <taxon>Agaricomycetidae</taxon>
        <taxon>Agaricales</taxon>
        <taxon>Marasmiineae</taxon>
        <taxon>Omphalotaceae</taxon>
        <taxon>Lentinula</taxon>
    </lineage>
</organism>
<feature type="compositionally biased region" description="Low complexity" evidence="1">
    <location>
        <begin position="721"/>
        <end position="748"/>
    </location>
</feature>
<keyword evidence="3" id="KW-1185">Reference proteome</keyword>
<feature type="compositionally biased region" description="Basic and acidic residues" evidence="1">
    <location>
        <begin position="1009"/>
        <end position="1018"/>
    </location>
</feature>
<feature type="region of interest" description="Disordered" evidence="1">
    <location>
        <begin position="883"/>
        <end position="907"/>
    </location>
</feature>
<feature type="compositionally biased region" description="Low complexity" evidence="1">
    <location>
        <begin position="447"/>
        <end position="462"/>
    </location>
</feature>
<feature type="compositionally biased region" description="Polar residues" evidence="1">
    <location>
        <begin position="607"/>
        <end position="624"/>
    </location>
</feature>
<feature type="compositionally biased region" description="Pro residues" evidence="1">
    <location>
        <begin position="542"/>
        <end position="551"/>
    </location>
</feature>
<dbReference type="Proteomes" id="UP001150266">
    <property type="component" value="Unassembled WGS sequence"/>
</dbReference>
<accession>A0A9W9AUJ9</accession>
<feature type="compositionally biased region" description="Polar residues" evidence="1">
    <location>
        <begin position="888"/>
        <end position="899"/>
    </location>
</feature>
<feature type="compositionally biased region" description="Low complexity" evidence="1">
    <location>
        <begin position="552"/>
        <end position="561"/>
    </location>
</feature>
<dbReference type="OrthoDB" id="3062753at2759"/>